<feature type="domain" description="DUF4789" evidence="2">
    <location>
        <begin position="209"/>
        <end position="294"/>
    </location>
</feature>
<feature type="signal peptide" evidence="1">
    <location>
        <begin position="1"/>
        <end position="28"/>
    </location>
</feature>
<feature type="chain" id="PRO_5046689814" description="DUF4789 domain-containing protein" evidence="1">
    <location>
        <begin position="29"/>
        <end position="359"/>
    </location>
</feature>
<name>A0ABP1QDT0_9HEXA</name>
<reference evidence="3 4" key="1">
    <citation type="submission" date="2024-08" db="EMBL/GenBank/DDBJ databases">
        <authorList>
            <person name="Cucini C."/>
            <person name="Frati F."/>
        </authorList>
    </citation>
    <scope>NUCLEOTIDE SEQUENCE [LARGE SCALE GENOMIC DNA]</scope>
</reference>
<comment type="caution">
    <text evidence="3">The sequence shown here is derived from an EMBL/GenBank/DDBJ whole genome shotgun (WGS) entry which is preliminary data.</text>
</comment>
<accession>A0ABP1QDT0</accession>
<evidence type="ECO:0000313" key="3">
    <source>
        <dbReference type="EMBL" id="CAL8099510.1"/>
    </source>
</evidence>
<dbReference type="Pfam" id="PF16033">
    <property type="entry name" value="DUF4789"/>
    <property type="match status" value="1"/>
</dbReference>
<dbReference type="InterPro" id="IPR031993">
    <property type="entry name" value="DUF4789"/>
</dbReference>
<sequence>MILQAKPRRLAHFVTICVLLCLANCASSDGGQRVLWLFMLPQSQFYHGRNPKVIGPKYVTEDWNSVSNYGRIREFNEFHDHSQSLYSPPVISPLFVTEYGSDSWQKDRGKDEPVYYDYENTMMGNVKGDYSSGSASASGSSEVGVENLSSLLDDKPAPTTSEDYQMVSSNRCMLEGHQARFDPVTGGCYTIGTKGPCGEFMMFTASLNDNFNGICDCDYDSFDMPMVYIRGKCHFLYTQSLCFPGYWLTTSTLYSEPICQLNPCHAYAKGKSSTSNKNPFVLFKDECIRLNSPSRHCRREGEVVLFPKGSNEPACGFPKSTRRIYRRQISNINRFRCGPGMRRHHITKKCIKSRAIVFG</sequence>
<dbReference type="Proteomes" id="UP001642540">
    <property type="component" value="Unassembled WGS sequence"/>
</dbReference>
<keyword evidence="1" id="KW-0732">Signal</keyword>
<keyword evidence="4" id="KW-1185">Reference proteome</keyword>
<proteinExistence type="predicted"/>
<organism evidence="3 4">
    <name type="scientific">Orchesella dallaii</name>
    <dbReference type="NCBI Taxonomy" id="48710"/>
    <lineage>
        <taxon>Eukaryota</taxon>
        <taxon>Metazoa</taxon>
        <taxon>Ecdysozoa</taxon>
        <taxon>Arthropoda</taxon>
        <taxon>Hexapoda</taxon>
        <taxon>Collembola</taxon>
        <taxon>Entomobryomorpha</taxon>
        <taxon>Entomobryoidea</taxon>
        <taxon>Orchesellidae</taxon>
        <taxon>Orchesellinae</taxon>
        <taxon>Orchesella</taxon>
    </lineage>
</organism>
<dbReference type="PANTHER" id="PTHR21177:SF4">
    <property type="entry name" value="IP06524P"/>
    <property type="match status" value="1"/>
</dbReference>
<gene>
    <name evidence="3" type="ORF">ODALV1_LOCUS10255</name>
</gene>
<evidence type="ECO:0000256" key="1">
    <source>
        <dbReference type="SAM" id="SignalP"/>
    </source>
</evidence>
<dbReference type="EMBL" id="CAXLJM020000032">
    <property type="protein sequence ID" value="CAL8099510.1"/>
    <property type="molecule type" value="Genomic_DNA"/>
</dbReference>
<protein>
    <recommendedName>
        <fullName evidence="2">DUF4789 domain-containing protein</fullName>
    </recommendedName>
</protein>
<dbReference type="PANTHER" id="PTHR21177">
    <property type="entry name" value="IP06524P-RELATED"/>
    <property type="match status" value="1"/>
</dbReference>
<evidence type="ECO:0000313" key="4">
    <source>
        <dbReference type="Proteomes" id="UP001642540"/>
    </source>
</evidence>
<evidence type="ECO:0000259" key="2">
    <source>
        <dbReference type="Pfam" id="PF16033"/>
    </source>
</evidence>